<accession>A0ABU1SXH3</accession>
<dbReference type="Proteomes" id="UP001250791">
    <property type="component" value="Unassembled WGS sequence"/>
</dbReference>
<reference evidence="2 3" key="1">
    <citation type="submission" date="2023-07" db="EMBL/GenBank/DDBJ databases">
        <title>Sorghum-associated microbial communities from plants grown in Nebraska, USA.</title>
        <authorList>
            <person name="Schachtman D."/>
        </authorList>
    </citation>
    <scope>NUCLEOTIDE SEQUENCE [LARGE SCALE GENOMIC DNA]</scope>
    <source>
        <strain evidence="2 3">3199</strain>
    </source>
</reference>
<dbReference type="Pfam" id="PF01755">
    <property type="entry name" value="Glyco_transf_25"/>
    <property type="match status" value="1"/>
</dbReference>
<dbReference type="CDD" id="cd06532">
    <property type="entry name" value="Glyco_transf_25"/>
    <property type="match status" value="1"/>
</dbReference>
<dbReference type="InterPro" id="IPR002654">
    <property type="entry name" value="Glyco_trans_25"/>
</dbReference>
<protein>
    <submittedName>
        <fullName evidence="2">GR25 family glycosyltransferase involved in LPS biosynthesis</fullName>
    </submittedName>
</protein>
<evidence type="ECO:0000313" key="3">
    <source>
        <dbReference type="Proteomes" id="UP001250791"/>
    </source>
</evidence>
<feature type="domain" description="Glycosyl transferase family 25" evidence="1">
    <location>
        <begin position="46"/>
        <end position="162"/>
    </location>
</feature>
<name>A0ABU1SXH3_9HYPH</name>
<evidence type="ECO:0000313" key="2">
    <source>
        <dbReference type="EMBL" id="MDR6903639.1"/>
    </source>
</evidence>
<proteinExistence type="predicted"/>
<organism evidence="2 3">
    <name type="scientific">Rhizobium miluonense</name>
    <dbReference type="NCBI Taxonomy" id="411945"/>
    <lineage>
        <taxon>Bacteria</taxon>
        <taxon>Pseudomonadati</taxon>
        <taxon>Pseudomonadota</taxon>
        <taxon>Alphaproteobacteria</taxon>
        <taxon>Hyphomicrobiales</taxon>
        <taxon>Rhizobiaceae</taxon>
        <taxon>Rhizobium/Agrobacterium group</taxon>
        <taxon>Rhizobium</taxon>
    </lineage>
</organism>
<comment type="caution">
    <text evidence="2">The sequence shown here is derived from an EMBL/GenBank/DDBJ whole genome shotgun (WGS) entry which is preliminary data.</text>
</comment>
<keyword evidence="3" id="KW-1185">Reference proteome</keyword>
<evidence type="ECO:0000259" key="1">
    <source>
        <dbReference type="Pfam" id="PF01755"/>
    </source>
</evidence>
<dbReference type="EMBL" id="JAVDUP010000009">
    <property type="protein sequence ID" value="MDR6903639.1"/>
    <property type="molecule type" value="Genomic_DNA"/>
</dbReference>
<sequence>MEQDNPGPASKRAITTRRAPYSYCGEAPLSFSSQFRREDNLSTMGFLIHLLRVKQRQQHAERLLKLLPFSTSILPAVDGRLLSKRERRGFYQRQLHQPFYPFELTNAEIGCFLSHRKAWQAIVDQNIDIAFVIEDDIELDDSFYRSLALAFAYIGPDDFIRFPMRRGRESGRQIAKVGEITLIEPACPGLGMGAQLVTRGAAIKLLKATEQVDRPVDVFLQMFWVTGVIPKSVTPAGIHEISGSLGGSTLRQRRPLLQKCMHEILRPLYRSRIKRLARLAGRRRIPSSNVAAR</sequence>
<gene>
    <name evidence="2" type="ORF">J2W52_005272</name>
</gene>